<name>A0A165TUG5_9AGAM</name>
<sequence length="113" mass="12088">MHQSSCDALQPVSYLRPEFLLSSVDFSLESYVVSCLSHLLYRCVAKHMTSRSSAVIPGLGDPVTPLCDSDLTLAGESATVRVVPSTMSGVHVGPMRPPLEQKGFHGIGSSRAE</sequence>
<organism evidence="2 3">
    <name type="scientific">Neolentinus lepideus HHB14362 ss-1</name>
    <dbReference type="NCBI Taxonomy" id="1314782"/>
    <lineage>
        <taxon>Eukaryota</taxon>
        <taxon>Fungi</taxon>
        <taxon>Dikarya</taxon>
        <taxon>Basidiomycota</taxon>
        <taxon>Agaricomycotina</taxon>
        <taxon>Agaricomycetes</taxon>
        <taxon>Gloeophyllales</taxon>
        <taxon>Gloeophyllaceae</taxon>
        <taxon>Neolentinus</taxon>
    </lineage>
</organism>
<protein>
    <submittedName>
        <fullName evidence="2">Uncharacterized protein</fullName>
    </submittedName>
</protein>
<feature type="region of interest" description="Disordered" evidence="1">
    <location>
        <begin position="89"/>
        <end position="113"/>
    </location>
</feature>
<dbReference type="Proteomes" id="UP000076761">
    <property type="component" value="Unassembled WGS sequence"/>
</dbReference>
<evidence type="ECO:0000313" key="2">
    <source>
        <dbReference type="EMBL" id="KZT27196.1"/>
    </source>
</evidence>
<evidence type="ECO:0000256" key="1">
    <source>
        <dbReference type="SAM" id="MobiDB-lite"/>
    </source>
</evidence>
<accession>A0A165TUG5</accession>
<evidence type="ECO:0000313" key="3">
    <source>
        <dbReference type="Proteomes" id="UP000076761"/>
    </source>
</evidence>
<proteinExistence type="predicted"/>
<dbReference type="EMBL" id="KV425563">
    <property type="protein sequence ID" value="KZT27196.1"/>
    <property type="molecule type" value="Genomic_DNA"/>
</dbReference>
<dbReference type="AlphaFoldDB" id="A0A165TUG5"/>
<reference evidence="2 3" key="1">
    <citation type="journal article" date="2016" name="Mol. Biol. Evol.">
        <title>Comparative Genomics of Early-Diverging Mushroom-Forming Fungi Provides Insights into the Origins of Lignocellulose Decay Capabilities.</title>
        <authorList>
            <person name="Nagy L.G."/>
            <person name="Riley R."/>
            <person name="Tritt A."/>
            <person name="Adam C."/>
            <person name="Daum C."/>
            <person name="Floudas D."/>
            <person name="Sun H."/>
            <person name="Yadav J.S."/>
            <person name="Pangilinan J."/>
            <person name="Larsson K.H."/>
            <person name="Matsuura K."/>
            <person name="Barry K."/>
            <person name="Labutti K."/>
            <person name="Kuo R."/>
            <person name="Ohm R.A."/>
            <person name="Bhattacharya S.S."/>
            <person name="Shirouzu T."/>
            <person name="Yoshinaga Y."/>
            <person name="Martin F.M."/>
            <person name="Grigoriev I.V."/>
            <person name="Hibbett D.S."/>
        </authorList>
    </citation>
    <scope>NUCLEOTIDE SEQUENCE [LARGE SCALE GENOMIC DNA]</scope>
    <source>
        <strain evidence="2 3">HHB14362 ss-1</strain>
    </source>
</reference>
<dbReference type="InParanoid" id="A0A165TUG5"/>
<gene>
    <name evidence="2" type="ORF">NEOLEDRAFT_162517</name>
</gene>
<keyword evidence="3" id="KW-1185">Reference proteome</keyword>